<dbReference type="PANTHER" id="PTHR23150">
    <property type="entry name" value="SULFATASE MODIFYING FACTOR 1, 2"/>
    <property type="match status" value="1"/>
</dbReference>
<dbReference type="EMBL" id="CP047423">
    <property type="protein sequence ID" value="QPD06388.1"/>
    <property type="molecule type" value="Genomic_DNA"/>
</dbReference>
<evidence type="ECO:0000259" key="1">
    <source>
        <dbReference type="Pfam" id="PF03781"/>
    </source>
</evidence>
<feature type="domain" description="TIR" evidence="2">
    <location>
        <begin position="4"/>
        <end position="127"/>
    </location>
</feature>
<gene>
    <name evidence="3" type="ORF">Nkreftii_004162</name>
</gene>
<dbReference type="GO" id="GO:0007165">
    <property type="term" value="P:signal transduction"/>
    <property type="evidence" value="ECO:0007669"/>
    <property type="project" value="InterPro"/>
</dbReference>
<evidence type="ECO:0000313" key="4">
    <source>
        <dbReference type="Proteomes" id="UP000593737"/>
    </source>
</evidence>
<dbReference type="InterPro" id="IPR035897">
    <property type="entry name" value="Toll_tir_struct_dom_sf"/>
</dbReference>
<protein>
    <recommendedName>
        <fullName evidence="5">TIR domain-containing protein</fullName>
    </recommendedName>
</protein>
<proteinExistence type="predicted"/>
<organism evidence="3 4">
    <name type="scientific">Candidatus Nitrospira kreftii</name>
    <dbReference type="NCBI Taxonomy" id="2652173"/>
    <lineage>
        <taxon>Bacteria</taxon>
        <taxon>Pseudomonadati</taxon>
        <taxon>Nitrospirota</taxon>
        <taxon>Nitrospiria</taxon>
        <taxon>Nitrospirales</taxon>
        <taxon>Nitrospiraceae</taxon>
        <taxon>Nitrospira</taxon>
    </lineage>
</organism>
<evidence type="ECO:0008006" key="5">
    <source>
        <dbReference type="Google" id="ProtNLM"/>
    </source>
</evidence>
<dbReference type="InterPro" id="IPR005532">
    <property type="entry name" value="SUMF_dom"/>
</dbReference>
<dbReference type="Gene3D" id="3.90.1580.10">
    <property type="entry name" value="paralog of FGE (formylglycine-generating enzyme)"/>
    <property type="match status" value="1"/>
</dbReference>
<dbReference type="InterPro" id="IPR016187">
    <property type="entry name" value="CTDL_fold"/>
</dbReference>
<dbReference type="Gene3D" id="3.40.50.10140">
    <property type="entry name" value="Toll/interleukin-1 receptor homology (TIR) domain"/>
    <property type="match status" value="1"/>
</dbReference>
<evidence type="ECO:0000259" key="2">
    <source>
        <dbReference type="Pfam" id="PF13676"/>
    </source>
</evidence>
<accession>A0A7S8FIC7</accession>
<sequence length="380" mass="43829">MSKILISYRREDSADVTGRIYDRLIQVFPQSVFRDVDSIPLGVDFRTYLDEQVAKCDVFLAVIGRDWLRGKGRKGKSRLEDSGDFVRIEIESALKRQVPVIPVLVQGAKIPAAERLPVSIQALSYRNGIVVRPDPDFHKDMDRLIGHLKQKERRQNITTTPVDMVKVPKGPFLYGDGKTREVIDYDYWIDQYPVTNEKYRAFIEAGGYKNQQYWSDDGWQWKTKNNVTSPIYWNASTWNKADHPVVGVSYYEAEAYANWAGRRLPTEQEWEKAARGEDGRLYPWGEEFDKDRCNSTGSRIGHTTAVNQYPNGVSPYGSYDMAGNVWEWCASWYDESQSQRVFRGGSWSNLPVALRASYRYRFPTDSRLDSLGFRLVQDLP</sequence>
<dbReference type="Pfam" id="PF03781">
    <property type="entry name" value="FGE-sulfatase"/>
    <property type="match status" value="1"/>
</dbReference>
<dbReference type="InterPro" id="IPR042095">
    <property type="entry name" value="SUMF_sf"/>
</dbReference>
<dbReference type="AlphaFoldDB" id="A0A7S8FIC7"/>
<dbReference type="InterPro" id="IPR000157">
    <property type="entry name" value="TIR_dom"/>
</dbReference>
<evidence type="ECO:0000313" key="3">
    <source>
        <dbReference type="EMBL" id="QPD06388.1"/>
    </source>
</evidence>
<dbReference type="SUPFAM" id="SSF56436">
    <property type="entry name" value="C-type lectin-like"/>
    <property type="match status" value="1"/>
</dbReference>
<reference evidence="3 4" key="1">
    <citation type="journal article" date="2020" name="ISME J.">
        <title>Enrichment and physiological characterization of a novel comammox Nitrospira indicates ammonium inhibition of complete nitrification.</title>
        <authorList>
            <person name="Sakoula D."/>
            <person name="Koch H."/>
            <person name="Frank J."/>
            <person name="Jetten M.S.M."/>
            <person name="van Kessel M.A.H.J."/>
            <person name="Lucker S."/>
        </authorList>
    </citation>
    <scope>NUCLEOTIDE SEQUENCE [LARGE SCALE GENOMIC DNA]</scope>
    <source>
        <strain evidence="3">Comreactor17</strain>
    </source>
</reference>
<dbReference type="Pfam" id="PF13676">
    <property type="entry name" value="TIR_2"/>
    <property type="match status" value="1"/>
</dbReference>
<dbReference type="SUPFAM" id="SSF52200">
    <property type="entry name" value="Toll/Interleukin receptor TIR domain"/>
    <property type="match status" value="1"/>
</dbReference>
<feature type="domain" description="Sulfatase-modifying factor enzyme-like" evidence="1">
    <location>
        <begin position="162"/>
        <end position="376"/>
    </location>
</feature>
<dbReference type="Proteomes" id="UP000593737">
    <property type="component" value="Chromosome"/>
</dbReference>
<dbReference type="InterPro" id="IPR051043">
    <property type="entry name" value="Sulfatase_Mod_Factor_Kinase"/>
</dbReference>
<dbReference type="KEGG" id="nkf:Nkreftii_004162"/>
<name>A0A7S8FIC7_9BACT</name>